<dbReference type="InterPro" id="IPR013766">
    <property type="entry name" value="Thioredoxin_domain"/>
</dbReference>
<dbReference type="Pfam" id="PF13098">
    <property type="entry name" value="Thioredoxin_2"/>
    <property type="match status" value="1"/>
</dbReference>
<dbReference type="InterPro" id="IPR036249">
    <property type="entry name" value="Thioredoxin-like_sf"/>
</dbReference>
<keyword evidence="1" id="KW-0732">Signal</keyword>
<gene>
    <name evidence="3" type="ORF">SAMN06265219_102340</name>
</gene>
<dbReference type="Proteomes" id="UP000317557">
    <property type="component" value="Unassembled WGS sequence"/>
</dbReference>
<evidence type="ECO:0000259" key="2">
    <source>
        <dbReference type="PROSITE" id="PS51352"/>
    </source>
</evidence>
<organism evidence="3 4">
    <name type="scientific">Gracilimonas mengyeensis</name>
    <dbReference type="NCBI Taxonomy" id="1302730"/>
    <lineage>
        <taxon>Bacteria</taxon>
        <taxon>Pseudomonadati</taxon>
        <taxon>Balneolota</taxon>
        <taxon>Balneolia</taxon>
        <taxon>Balneolales</taxon>
        <taxon>Balneolaceae</taxon>
        <taxon>Gracilimonas</taxon>
    </lineage>
</organism>
<dbReference type="AlphaFoldDB" id="A0A521BJV7"/>
<dbReference type="InterPro" id="IPR051099">
    <property type="entry name" value="AGR/TXD"/>
</dbReference>
<feature type="domain" description="Thioredoxin" evidence="2">
    <location>
        <begin position="57"/>
        <end position="199"/>
    </location>
</feature>
<accession>A0A521BJV7</accession>
<dbReference type="EMBL" id="FXTP01000002">
    <property type="protein sequence ID" value="SMO47417.1"/>
    <property type="molecule type" value="Genomic_DNA"/>
</dbReference>
<dbReference type="InterPro" id="IPR012336">
    <property type="entry name" value="Thioredoxin-like_fold"/>
</dbReference>
<evidence type="ECO:0000313" key="4">
    <source>
        <dbReference type="Proteomes" id="UP000317557"/>
    </source>
</evidence>
<dbReference type="PROSITE" id="PS51352">
    <property type="entry name" value="THIOREDOXIN_2"/>
    <property type="match status" value="1"/>
</dbReference>
<name>A0A521BJV7_9BACT</name>
<protein>
    <submittedName>
        <fullName evidence="3">Thioredoxin-related protein</fullName>
    </submittedName>
</protein>
<evidence type="ECO:0000313" key="3">
    <source>
        <dbReference type="EMBL" id="SMO47417.1"/>
    </source>
</evidence>
<dbReference type="Gene3D" id="3.40.30.10">
    <property type="entry name" value="Glutaredoxin"/>
    <property type="match status" value="1"/>
</dbReference>
<sequence length="213" mass="24339">MIPHFSIFEPLVISTPLQSSIQYHSMYTYLSSATKRIAHILFLLLFATSVSCAQQSEESSETQANEESESQAGQSNIPFDWYSLEEAQRLAAENDKKVLVYAEAVWCTYCQRVRKEVFPQQEVEEVTEQYFYPVLVDIESQDTLTFRGEEMTQAEFSRAMRVTGTPTFIFIDSEGEIIAGQPGFIPTDIYVQMLTYVGTDAYQDQSFDEFAEN</sequence>
<dbReference type="SUPFAM" id="SSF52833">
    <property type="entry name" value="Thioredoxin-like"/>
    <property type="match status" value="1"/>
</dbReference>
<reference evidence="3 4" key="1">
    <citation type="submission" date="2017-05" db="EMBL/GenBank/DDBJ databases">
        <authorList>
            <person name="Varghese N."/>
            <person name="Submissions S."/>
        </authorList>
    </citation>
    <scope>NUCLEOTIDE SEQUENCE [LARGE SCALE GENOMIC DNA]</scope>
    <source>
        <strain evidence="3 4">DSM 21985</strain>
    </source>
</reference>
<proteinExistence type="predicted"/>
<keyword evidence="4" id="KW-1185">Reference proteome</keyword>
<evidence type="ECO:0000256" key="1">
    <source>
        <dbReference type="ARBA" id="ARBA00022729"/>
    </source>
</evidence>
<dbReference type="PANTHER" id="PTHR15337:SF11">
    <property type="entry name" value="THIOREDOXIN DOMAIN-CONTAINING PROTEIN"/>
    <property type="match status" value="1"/>
</dbReference>
<dbReference type="PANTHER" id="PTHR15337">
    <property type="entry name" value="ANTERIOR GRADIENT PROTEIN-RELATED"/>
    <property type="match status" value="1"/>
</dbReference>